<dbReference type="EMBL" id="OX459118">
    <property type="protein sequence ID" value="CAI9092247.1"/>
    <property type="molecule type" value="Genomic_DNA"/>
</dbReference>
<protein>
    <submittedName>
        <fullName evidence="1">OLC1v1027439C1</fullName>
    </submittedName>
</protein>
<dbReference type="PANTHER" id="PTHR36856:SF1">
    <property type="entry name" value="OS07G0175200 PROTEIN"/>
    <property type="match status" value="1"/>
</dbReference>
<gene>
    <name evidence="1" type="ORF">OLC1_LOCUS3963</name>
</gene>
<accession>A0AAV1CBQ4</accession>
<sequence>MDGKSEKKKELGDGVKSNVRACDVEALKKCLEEHKGDHLKCQSQIKAFRNSCGIKNSPS</sequence>
<evidence type="ECO:0000313" key="1">
    <source>
        <dbReference type="EMBL" id="CAI9092247.1"/>
    </source>
</evidence>
<keyword evidence="2" id="KW-1185">Reference proteome</keyword>
<organism evidence="1 2">
    <name type="scientific">Oldenlandia corymbosa var. corymbosa</name>
    <dbReference type="NCBI Taxonomy" id="529605"/>
    <lineage>
        <taxon>Eukaryota</taxon>
        <taxon>Viridiplantae</taxon>
        <taxon>Streptophyta</taxon>
        <taxon>Embryophyta</taxon>
        <taxon>Tracheophyta</taxon>
        <taxon>Spermatophyta</taxon>
        <taxon>Magnoliopsida</taxon>
        <taxon>eudicotyledons</taxon>
        <taxon>Gunneridae</taxon>
        <taxon>Pentapetalae</taxon>
        <taxon>asterids</taxon>
        <taxon>lamiids</taxon>
        <taxon>Gentianales</taxon>
        <taxon>Rubiaceae</taxon>
        <taxon>Rubioideae</taxon>
        <taxon>Spermacoceae</taxon>
        <taxon>Hedyotis-Oldenlandia complex</taxon>
        <taxon>Oldenlandia</taxon>
    </lineage>
</organism>
<name>A0AAV1CBQ4_OLDCO</name>
<evidence type="ECO:0000313" key="2">
    <source>
        <dbReference type="Proteomes" id="UP001161247"/>
    </source>
</evidence>
<dbReference type="AlphaFoldDB" id="A0AAV1CBQ4"/>
<dbReference type="PANTHER" id="PTHR36856">
    <property type="entry name" value="OS07G0175200 PROTEIN"/>
    <property type="match status" value="1"/>
</dbReference>
<proteinExistence type="predicted"/>
<dbReference type="Proteomes" id="UP001161247">
    <property type="component" value="Chromosome 1"/>
</dbReference>
<reference evidence="1" key="1">
    <citation type="submission" date="2023-03" db="EMBL/GenBank/DDBJ databases">
        <authorList>
            <person name="Julca I."/>
        </authorList>
    </citation>
    <scope>NUCLEOTIDE SEQUENCE</scope>
</reference>